<proteinExistence type="predicted"/>
<dbReference type="Proteomes" id="UP000442469">
    <property type="component" value="Unassembled WGS sequence"/>
</dbReference>
<name>A0A6N8ER60_PAEMA</name>
<reference evidence="1 2" key="1">
    <citation type="submission" date="2019-11" db="EMBL/GenBank/DDBJ databases">
        <title>Draft genome sequences of five Paenibacillus species of dairy origin.</title>
        <authorList>
            <person name="Olajide A.M."/>
            <person name="Chen S."/>
            <person name="Lapointe G."/>
        </authorList>
    </citation>
    <scope>NUCLEOTIDE SEQUENCE [LARGE SCALE GENOMIC DNA]</scope>
    <source>
        <strain evidence="1 2">3CT49</strain>
    </source>
</reference>
<protein>
    <submittedName>
        <fullName evidence="1">Uncharacterized protein</fullName>
    </submittedName>
</protein>
<sequence>MNIKNIREYEFSKKLILQSYTEREYLDDNLRYEDIKKVLNINGAKIVESTITEFKQQVDNTNVDRKLVLPPDSNLQEGSIYYVLFSYLEKQSNEKYHFYTDLDGSSGYLESYGQELINVNGKNKKNTIKLETNVPVKTELWYDQDTGVLLKKIEYFNQNYILRYEINLDSLKE</sequence>
<evidence type="ECO:0000313" key="2">
    <source>
        <dbReference type="Proteomes" id="UP000442469"/>
    </source>
</evidence>
<evidence type="ECO:0000313" key="1">
    <source>
        <dbReference type="EMBL" id="MUG21213.1"/>
    </source>
</evidence>
<dbReference type="AlphaFoldDB" id="A0A6N8ER60"/>
<dbReference type="RefSeq" id="WP_155619288.1">
    <property type="nucleotide sequence ID" value="NZ_JARLLF010000054.1"/>
</dbReference>
<comment type="caution">
    <text evidence="1">The sequence shown here is derived from an EMBL/GenBank/DDBJ whole genome shotgun (WGS) entry which is preliminary data.</text>
</comment>
<accession>A0A6N8ER60</accession>
<gene>
    <name evidence="1" type="ORF">GNQ08_02035</name>
</gene>
<organism evidence="1 2">
    <name type="scientific">Paenibacillus macerans</name>
    <name type="common">Bacillus macerans</name>
    <dbReference type="NCBI Taxonomy" id="44252"/>
    <lineage>
        <taxon>Bacteria</taxon>
        <taxon>Bacillati</taxon>
        <taxon>Bacillota</taxon>
        <taxon>Bacilli</taxon>
        <taxon>Bacillales</taxon>
        <taxon>Paenibacillaceae</taxon>
        <taxon>Paenibacillus</taxon>
    </lineage>
</organism>
<dbReference type="EMBL" id="WNZZ01000001">
    <property type="protein sequence ID" value="MUG21213.1"/>
    <property type="molecule type" value="Genomic_DNA"/>
</dbReference>